<dbReference type="EMBL" id="GBRH01269556">
    <property type="protein sequence ID" value="JAD28339.1"/>
    <property type="molecule type" value="Transcribed_RNA"/>
</dbReference>
<name>A0A0A8YNL4_ARUDO</name>
<feature type="compositionally biased region" description="Basic residues" evidence="1">
    <location>
        <begin position="13"/>
        <end position="24"/>
    </location>
</feature>
<dbReference type="AlphaFoldDB" id="A0A0A8YNL4"/>
<evidence type="ECO:0000256" key="1">
    <source>
        <dbReference type="SAM" id="MobiDB-lite"/>
    </source>
</evidence>
<reference evidence="2" key="2">
    <citation type="journal article" date="2015" name="Data Brief">
        <title>Shoot transcriptome of the giant reed, Arundo donax.</title>
        <authorList>
            <person name="Barrero R.A."/>
            <person name="Guerrero F.D."/>
            <person name="Moolhuijzen P."/>
            <person name="Goolsby J.A."/>
            <person name="Tidwell J."/>
            <person name="Bellgard S.E."/>
            <person name="Bellgard M.I."/>
        </authorList>
    </citation>
    <scope>NUCLEOTIDE SEQUENCE</scope>
    <source>
        <tissue evidence="2">Shoot tissue taken approximately 20 cm above the soil surface</tissue>
    </source>
</reference>
<accession>A0A0A8YNL4</accession>
<protein>
    <submittedName>
        <fullName evidence="2">Uncharacterized protein</fullName>
    </submittedName>
</protein>
<proteinExistence type="predicted"/>
<organism evidence="2">
    <name type="scientific">Arundo donax</name>
    <name type="common">Giant reed</name>
    <name type="synonym">Donax arundinaceus</name>
    <dbReference type="NCBI Taxonomy" id="35708"/>
    <lineage>
        <taxon>Eukaryota</taxon>
        <taxon>Viridiplantae</taxon>
        <taxon>Streptophyta</taxon>
        <taxon>Embryophyta</taxon>
        <taxon>Tracheophyta</taxon>
        <taxon>Spermatophyta</taxon>
        <taxon>Magnoliopsida</taxon>
        <taxon>Liliopsida</taxon>
        <taxon>Poales</taxon>
        <taxon>Poaceae</taxon>
        <taxon>PACMAD clade</taxon>
        <taxon>Arundinoideae</taxon>
        <taxon>Arundineae</taxon>
        <taxon>Arundo</taxon>
    </lineage>
</organism>
<reference evidence="2" key="1">
    <citation type="submission" date="2014-09" db="EMBL/GenBank/DDBJ databases">
        <authorList>
            <person name="Magalhaes I.L.F."/>
            <person name="Oliveira U."/>
            <person name="Santos F.R."/>
            <person name="Vidigal T.H.D.A."/>
            <person name="Brescovit A.D."/>
            <person name="Santos A.J."/>
        </authorList>
    </citation>
    <scope>NUCLEOTIDE SEQUENCE</scope>
    <source>
        <tissue evidence="2">Shoot tissue taken approximately 20 cm above the soil surface</tissue>
    </source>
</reference>
<evidence type="ECO:0000313" key="2">
    <source>
        <dbReference type="EMBL" id="JAD28339.1"/>
    </source>
</evidence>
<feature type="region of interest" description="Disordered" evidence="1">
    <location>
        <begin position="1"/>
        <end position="34"/>
    </location>
</feature>
<sequence length="50" mass="5704">MAAGEGSSTRTPSRPRNRMQRLQRRSSLQGKGENECKDVCHVIIWDAFRS</sequence>